<organism evidence="9 10">
    <name type="scientific">Niabella ginsenosidivorans</name>
    <dbReference type="NCBI Taxonomy" id="1176587"/>
    <lineage>
        <taxon>Bacteria</taxon>
        <taxon>Pseudomonadati</taxon>
        <taxon>Bacteroidota</taxon>
        <taxon>Chitinophagia</taxon>
        <taxon>Chitinophagales</taxon>
        <taxon>Chitinophagaceae</taxon>
        <taxon>Niabella</taxon>
    </lineage>
</organism>
<name>A0A1A9IA60_9BACT</name>
<dbReference type="CDD" id="cd06563">
    <property type="entry name" value="GH20_chitobiase-like"/>
    <property type="match status" value="1"/>
</dbReference>
<dbReference type="STRING" id="1176587.A8C56_23610"/>
<evidence type="ECO:0000256" key="5">
    <source>
        <dbReference type="ARBA" id="ARBA00023295"/>
    </source>
</evidence>
<dbReference type="GO" id="GO:0030203">
    <property type="term" value="P:glycosaminoglycan metabolic process"/>
    <property type="evidence" value="ECO:0007669"/>
    <property type="project" value="TreeGrafter"/>
</dbReference>
<dbReference type="GO" id="GO:0004563">
    <property type="term" value="F:beta-N-acetylhexosaminidase activity"/>
    <property type="evidence" value="ECO:0007669"/>
    <property type="project" value="UniProtKB-EC"/>
</dbReference>
<evidence type="ECO:0000313" key="10">
    <source>
        <dbReference type="Proteomes" id="UP000077667"/>
    </source>
</evidence>
<dbReference type="PRINTS" id="PR00738">
    <property type="entry name" value="GLHYDRLASE20"/>
</dbReference>
<evidence type="ECO:0000313" key="9">
    <source>
        <dbReference type="EMBL" id="ANH83561.1"/>
    </source>
</evidence>
<dbReference type="Pfam" id="PF00728">
    <property type="entry name" value="Glyco_hydro_20"/>
    <property type="match status" value="1"/>
</dbReference>
<dbReference type="SUPFAM" id="SSF51445">
    <property type="entry name" value="(Trans)glycosidases"/>
    <property type="match status" value="1"/>
</dbReference>
<proteinExistence type="inferred from homology"/>
<evidence type="ECO:0000256" key="6">
    <source>
        <dbReference type="PIRSR" id="PIRSR625705-1"/>
    </source>
</evidence>
<dbReference type="Gene3D" id="3.30.379.10">
    <property type="entry name" value="Chitobiase/beta-hexosaminidase domain 2-like"/>
    <property type="match status" value="1"/>
</dbReference>
<dbReference type="InterPro" id="IPR015883">
    <property type="entry name" value="Glyco_hydro_20_cat"/>
</dbReference>
<evidence type="ECO:0000259" key="7">
    <source>
        <dbReference type="Pfam" id="PF00728"/>
    </source>
</evidence>
<dbReference type="Pfam" id="PF02838">
    <property type="entry name" value="Glyco_hydro_20b"/>
    <property type="match status" value="1"/>
</dbReference>
<keyword evidence="4" id="KW-0378">Hydrolase</keyword>
<feature type="domain" description="Glycoside hydrolase family 20 catalytic" evidence="7">
    <location>
        <begin position="149"/>
        <end position="507"/>
    </location>
</feature>
<comment type="catalytic activity">
    <reaction evidence="1">
        <text>Hydrolysis of terminal non-reducing N-acetyl-D-hexosamine residues in N-acetyl-beta-D-hexosaminides.</text>
        <dbReference type="EC" id="3.2.1.52"/>
    </reaction>
</comment>
<keyword evidence="5" id="KW-0326">Glycosidase</keyword>
<dbReference type="PANTHER" id="PTHR22600:SF57">
    <property type="entry name" value="BETA-N-ACETYLHEXOSAMINIDASE"/>
    <property type="match status" value="1"/>
</dbReference>
<dbReference type="InterPro" id="IPR025705">
    <property type="entry name" value="Beta_hexosaminidase_sua/sub"/>
</dbReference>
<gene>
    <name evidence="9" type="ORF">A8C56_23610</name>
</gene>
<dbReference type="GO" id="GO:0016020">
    <property type="term" value="C:membrane"/>
    <property type="evidence" value="ECO:0007669"/>
    <property type="project" value="TreeGrafter"/>
</dbReference>
<dbReference type="KEGG" id="nia:A8C56_23610"/>
<sequence>MLFALLCFHSALPAQNGIKLIPLPAILTARAGSFIIGNSTALVYNSRNAQLKAIARLFQDHIKELSGIELNASSGRGSGSRIVFHIVPGAGLGNEGYTLNVARGQIDITAATASGIFYGVQTLLQTLPAIRTNEPLQVPCMWVKDRPRFAWRGLMLDVSRHFFSPEMVKQLIDIMASFKMNVLHWHLTDDQGWRIEIKKYPRLTSVGAWRMEKDEALFYQKDTAALKGKPSCRYGGYYTREQVKDIIAYAALRNISIVPEIEMPGHSGAALAAYPEYSCSGTPQPVPNTQLSGNFDWFHSNYCPGNPATYTFLQNILTEVTDLFPSKYIHIGGDEVNKKDWKTCPRCQALMQKEQLKTEEALQSYFIRRMEQFIRSRGKRLIGWEEILEGDSLAPDAAVMSWIGEKRGIEAARKHHAVIMCPGNPLYLNRHQTANSRYEAHAPSFSINTLEKVYAYDPLPAVLSTGEQQYVLGTQAVLWTEFIKSVDQVQYMLFPRLCALAEIAWTPRAKQDFWSFKKRLKPRLTAFEQTGIRFFNKERF</sequence>
<reference evidence="9 10" key="1">
    <citation type="submission" date="2016-05" db="EMBL/GenBank/DDBJ databases">
        <title>Niabella ginsenosidivorans BS26 whole genome sequencing.</title>
        <authorList>
            <person name="Im W.T."/>
            <person name="Siddiqi M.Z."/>
        </authorList>
    </citation>
    <scope>NUCLEOTIDE SEQUENCE [LARGE SCALE GENOMIC DNA]</scope>
    <source>
        <strain evidence="9 10">BS26</strain>
    </source>
</reference>
<dbReference type="InterPro" id="IPR029018">
    <property type="entry name" value="Hex-like_dom2"/>
</dbReference>
<evidence type="ECO:0000256" key="1">
    <source>
        <dbReference type="ARBA" id="ARBA00001231"/>
    </source>
</evidence>
<dbReference type="AlphaFoldDB" id="A0A1A9IA60"/>
<dbReference type="EMBL" id="CP015772">
    <property type="protein sequence ID" value="ANH83561.1"/>
    <property type="molecule type" value="Genomic_DNA"/>
</dbReference>
<dbReference type="SUPFAM" id="SSF55545">
    <property type="entry name" value="beta-N-acetylhexosaminidase-like domain"/>
    <property type="match status" value="1"/>
</dbReference>
<evidence type="ECO:0000256" key="4">
    <source>
        <dbReference type="ARBA" id="ARBA00022801"/>
    </source>
</evidence>
<dbReference type="GO" id="GO:0005975">
    <property type="term" value="P:carbohydrate metabolic process"/>
    <property type="evidence" value="ECO:0007669"/>
    <property type="project" value="InterPro"/>
</dbReference>
<accession>A0A1A9IA60</accession>
<feature type="domain" description="Beta-hexosaminidase bacterial type N-terminal" evidence="8">
    <location>
        <begin position="19"/>
        <end position="145"/>
    </location>
</feature>
<comment type="similarity">
    <text evidence="2">Belongs to the glycosyl hydrolase 20 family.</text>
</comment>
<dbReference type="PANTHER" id="PTHR22600">
    <property type="entry name" value="BETA-HEXOSAMINIDASE"/>
    <property type="match status" value="1"/>
</dbReference>
<dbReference type="Gene3D" id="3.20.20.80">
    <property type="entry name" value="Glycosidases"/>
    <property type="match status" value="1"/>
</dbReference>
<dbReference type="InterPro" id="IPR015882">
    <property type="entry name" value="HEX_bac_N"/>
</dbReference>
<evidence type="ECO:0000256" key="3">
    <source>
        <dbReference type="ARBA" id="ARBA00012663"/>
    </source>
</evidence>
<dbReference type="EC" id="3.2.1.52" evidence="3"/>
<evidence type="ECO:0000256" key="2">
    <source>
        <dbReference type="ARBA" id="ARBA00006285"/>
    </source>
</evidence>
<evidence type="ECO:0000259" key="8">
    <source>
        <dbReference type="Pfam" id="PF02838"/>
    </source>
</evidence>
<feature type="active site" description="Proton donor" evidence="6">
    <location>
        <position position="335"/>
    </location>
</feature>
<dbReference type="InterPro" id="IPR017853">
    <property type="entry name" value="GH"/>
</dbReference>
<dbReference type="Proteomes" id="UP000077667">
    <property type="component" value="Chromosome"/>
</dbReference>
<protein>
    <recommendedName>
        <fullName evidence="3">beta-N-acetylhexosaminidase</fullName>
        <ecNumber evidence="3">3.2.1.52</ecNumber>
    </recommendedName>
</protein>
<keyword evidence="10" id="KW-1185">Reference proteome</keyword>